<dbReference type="Proteomes" id="UP000641588">
    <property type="component" value="Unassembled WGS sequence"/>
</dbReference>
<keyword evidence="2" id="KW-1185">Reference proteome</keyword>
<evidence type="ECO:0000313" key="2">
    <source>
        <dbReference type="Proteomes" id="UP000641588"/>
    </source>
</evidence>
<dbReference type="EMBL" id="WHOD01000070">
    <property type="protein sequence ID" value="NOU95432.1"/>
    <property type="molecule type" value="Genomic_DNA"/>
</dbReference>
<organism evidence="1 2">
    <name type="scientific">Paenibacillus foliorum</name>
    <dbReference type="NCBI Taxonomy" id="2654974"/>
    <lineage>
        <taxon>Bacteria</taxon>
        <taxon>Bacillati</taxon>
        <taxon>Bacillota</taxon>
        <taxon>Bacilli</taxon>
        <taxon>Bacillales</taxon>
        <taxon>Paenibacillaceae</taxon>
        <taxon>Paenibacillus</taxon>
    </lineage>
</organism>
<proteinExistence type="predicted"/>
<dbReference type="AlphaFoldDB" id="A0A972GX64"/>
<dbReference type="RefSeq" id="WP_171653624.1">
    <property type="nucleotide sequence ID" value="NZ_WHOD01000070.1"/>
</dbReference>
<comment type="caution">
    <text evidence="1">The sequence shown here is derived from an EMBL/GenBank/DDBJ whole genome shotgun (WGS) entry which is preliminary data.</text>
</comment>
<gene>
    <name evidence="1" type="ORF">GC093_19695</name>
</gene>
<protein>
    <submittedName>
        <fullName evidence="1">Uncharacterized protein</fullName>
    </submittedName>
</protein>
<sequence length="91" mass="10798">MRLEDALFNWLQIKVVAEARKDDHAAEETRQFFEEIIHEDHAVTSLETTEDESMVHIHYEVDGKQKKLMFDKESVEQLLHDINSNPKYNNQ</sequence>
<reference evidence="1" key="1">
    <citation type="submission" date="2019-10" db="EMBL/GenBank/DDBJ databases">
        <title>Description of Paenibacillus glebae sp. nov.</title>
        <authorList>
            <person name="Carlier A."/>
            <person name="Qi S."/>
        </authorList>
    </citation>
    <scope>NUCLEOTIDE SEQUENCE</scope>
    <source>
        <strain evidence="1">LMG 31456</strain>
    </source>
</reference>
<name>A0A972GX64_9BACL</name>
<evidence type="ECO:0000313" key="1">
    <source>
        <dbReference type="EMBL" id="NOU95432.1"/>
    </source>
</evidence>
<accession>A0A972GX64</accession>